<evidence type="ECO:0000313" key="1">
    <source>
        <dbReference type="EMBL" id="SDM84604.1"/>
    </source>
</evidence>
<protein>
    <submittedName>
        <fullName evidence="1">Uncharacterized protein</fullName>
    </submittedName>
</protein>
<keyword evidence="2" id="KW-1185">Reference proteome</keyword>
<organism evidence="1 2">
    <name type="scientific">Lachnospira pectinoschiza</name>
    <dbReference type="NCBI Taxonomy" id="28052"/>
    <lineage>
        <taxon>Bacteria</taxon>
        <taxon>Bacillati</taxon>
        <taxon>Bacillota</taxon>
        <taxon>Clostridia</taxon>
        <taxon>Lachnospirales</taxon>
        <taxon>Lachnospiraceae</taxon>
        <taxon>Lachnospira</taxon>
    </lineage>
</organism>
<gene>
    <name evidence="1" type="ORF">SAMN05216544_1233</name>
</gene>
<dbReference type="AlphaFoldDB" id="A0A1G9WJ85"/>
<name>A0A1G9WJ85_9FIRM</name>
<proteinExistence type="predicted"/>
<reference evidence="2" key="1">
    <citation type="submission" date="2016-10" db="EMBL/GenBank/DDBJ databases">
        <authorList>
            <person name="Varghese N."/>
            <person name="Submissions S."/>
        </authorList>
    </citation>
    <scope>NUCLEOTIDE SEQUENCE [LARGE SCALE GENOMIC DNA]</scope>
    <source>
        <strain evidence="2">M83</strain>
    </source>
</reference>
<evidence type="ECO:0000313" key="2">
    <source>
        <dbReference type="Proteomes" id="UP000187651"/>
    </source>
</evidence>
<dbReference type="OrthoDB" id="9882624at2"/>
<accession>A0A1G9WJ85</accession>
<dbReference type="RefSeq" id="WP_074521404.1">
    <property type="nucleotide sequence ID" value="NZ_FNHZ01000003.1"/>
</dbReference>
<dbReference type="Proteomes" id="UP000187651">
    <property type="component" value="Unassembled WGS sequence"/>
</dbReference>
<dbReference type="EMBL" id="FNHZ01000003">
    <property type="protein sequence ID" value="SDM84604.1"/>
    <property type="molecule type" value="Genomic_DNA"/>
</dbReference>
<sequence>MKNWKTPAIEEFEIKDTACDRGYGYEQPTTSCTTPGYTVDISGWAEEVSGDNCSGFNIYGFFGKGWIW</sequence>